<dbReference type="HOGENOM" id="CLU_161041_1_0_9"/>
<feature type="domain" description="VRR-NUC" evidence="4">
    <location>
        <begin position="1"/>
        <end position="81"/>
    </location>
</feature>
<dbReference type="Proteomes" id="UP000002970">
    <property type="component" value="Unassembled WGS sequence"/>
</dbReference>
<dbReference type="Pfam" id="PF08774">
    <property type="entry name" value="VRR_NUC"/>
    <property type="match status" value="1"/>
</dbReference>
<evidence type="ECO:0000259" key="4">
    <source>
        <dbReference type="SMART" id="SM00990"/>
    </source>
</evidence>
<dbReference type="GO" id="GO:0004518">
    <property type="term" value="F:nuclease activity"/>
    <property type="evidence" value="ECO:0007669"/>
    <property type="project" value="UniProtKB-KW"/>
</dbReference>
<dbReference type="SMART" id="SM00990">
    <property type="entry name" value="VRR_NUC"/>
    <property type="match status" value="1"/>
</dbReference>
<dbReference type="InterPro" id="IPR014883">
    <property type="entry name" value="VRR_NUC"/>
</dbReference>
<accession>E7GJY7</accession>
<evidence type="ECO:0000313" key="6">
    <source>
        <dbReference type="Proteomes" id="UP000002970"/>
    </source>
</evidence>
<keyword evidence="6" id="KW-1185">Reference proteome</keyword>
<dbReference type="InterPro" id="IPR011856">
    <property type="entry name" value="tRNA_endonuc-like_dom_sf"/>
</dbReference>
<dbReference type="Gene3D" id="3.40.1350.10">
    <property type="match status" value="1"/>
</dbReference>
<protein>
    <recommendedName>
        <fullName evidence="4">VRR-NUC domain-containing protein</fullName>
    </recommendedName>
</protein>
<evidence type="ECO:0000256" key="3">
    <source>
        <dbReference type="ARBA" id="ARBA00022801"/>
    </source>
</evidence>
<keyword evidence="2" id="KW-0540">Nuclease</keyword>
<dbReference type="AlphaFoldDB" id="E7GJY7"/>
<dbReference type="STRING" id="1512.GCA_900049235_01349"/>
<evidence type="ECO:0000256" key="2">
    <source>
        <dbReference type="ARBA" id="ARBA00022722"/>
    </source>
</evidence>
<dbReference type="GO" id="GO:0003676">
    <property type="term" value="F:nucleic acid binding"/>
    <property type="evidence" value="ECO:0007669"/>
    <property type="project" value="InterPro"/>
</dbReference>
<comment type="cofactor">
    <cofactor evidence="1">
        <name>Mg(2+)</name>
        <dbReference type="ChEBI" id="CHEBI:18420"/>
    </cofactor>
</comment>
<dbReference type="RefSeq" id="WP_003499494.1">
    <property type="nucleotide sequence ID" value="NZ_GL834306.1"/>
</dbReference>
<dbReference type="eggNOG" id="ENOG5032Y88">
    <property type="taxonomic scope" value="Bacteria"/>
</dbReference>
<gene>
    <name evidence="5" type="ORF">HMPREF9474_01232</name>
</gene>
<organism evidence="5 6">
    <name type="scientific">Clostridium symbiosum (strain WAL-14163)</name>
    <dbReference type="NCBI Taxonomy" id="742740"/>
    <lineage>
        <taxon>Bacteria</taxon>
        <taxon>Bacillati</taxon>
        <taxon>Bacillota</taxon>
        <taxon>Clostridia</taxon>
        <taxon>Lachnospirales</taxon>
        <taxon>Lachnospiraceae</taxon>
        <taxon>Otoolea</taxon>
    </lineage>
</organism>
<evidence type="ECO:0000256" key="1">
    <source>
        <dbReference type="ARBA" id="ARBA00001946"/>
    </source>
</evidence>
<reference evidence="5 6" key="1">
    <citation type="submission" date="2010-12" db="EMBL/GenBank/DDBJ databases">
        <title>The Genome Sequence of Clostridium symbiosum strain WAL-14163.</title>
        <authorList>
            <person name="Earl A."/>
            <person name="Ward D."/>
            <person name="Feldgarden M."/>
            <person name="Gevers D."/>
            <person name="Finegold S.M."/>
            <person name="Summanen P.H."/>
            <person name="Molitoris D.R."/>
            <person name="Vaisanen M.L."/>
            <person name="Daigneault M."/>
            <person name="Young S.K."/>
            <person name="Zeng Q."/>
            <person name="Gargeya S."/>
            <person name="Fitzgerald M."/>
            <person name="Haas B."/>
            <person name="Abouelleil A."/>
            <person name="Alvarado L."/>
            <person name="Arachchi H.M."/>
            <person name="Berlin A."/>
            <person name="Brown A."/>
            <person name="Chapman S.B."/>
            <person name="Chen Z."/>
            <person name="Dunbar C."/>
            <person name="Freedman E."/>
            <person name="Gearin G."/>
            <person name="Gellesch M."/>
            <person name="Goldberg J."/>
            <person name="Griggs A."/>
            <person name="Gujja S."/>
            <person name="Heilman E."/>
            <person name="Heiman D."/>
            <person name="Howarth C."/>
            <person name="Larson L."/>
            <person name="Lui A."/>
            <person name="MacDonald P.J.P."/>
            <person name="Mehta T."/>
            <person name="Montmayeur A."/>
            <person name="Murphy C."/>
            <person name="Neiman D."/>
            <person name="Pearson M."/>
            <person name="Priest M."/>
            <person name="Roberts A."/>
            <person name="Saif S."/>
            <person name="Shea T."/>
            <person name="Shenoy N."/>
            <person name="Sisk P."/>
            <person name="Stolte C."/>
            <person name="Sykes S."/>
            <person name="White J."/>
            <person name="Yandava C."/>
            <person name="Nusbaum C."/>
            <person name="Birren B."/>
        </authorList>
    </citation>
    <scope>NUCLEOTIDE SEQUENCE [LARGE SCALE GENOMIC DNA]</scope>
    <source>
        <strain evidence="5 6">WAL-14163</strain>
    </source>
</reference>
<sequence>MRENAIERQLAMAVKKMGGMAVKFVSPGLDGVPDRIVLLPDKKMAFVELKAPGKKLRPLQEKRRWQLEALGFPVYVIDGAEQIGGVLDEICST</sequence>
<keyword evidence="3" id="KW-0378">Hydrolase</keyword>
<dbReference type="GO" id="GO:0016788">
    <property type="term" value="F:hydrolase activity, acting on ester bonds"/>
    <property type="evidence" value="ECO:0007669"/>
    <property type="project" value="InterPro"/>
</dbReference>
<comment type="caution">
    <text evidence="5">The sequence shown here is derived from an EMBL/GenBank/DDBJ whole genome shotgun (WGS) entry which is preliminary data.</text>
</comment>
<dbReference type="EMBL" id="ADLQ01000032">
    <property type="protein sequence ID" value="EGA94881.1"/>
    <property type="molecule type" value="Genomic_DNA"/>
</dbReference>
<proteinExistence type="predicted"/>
<name>E7GJY7_CLOS6</name>
<evidence type="ECO:0000313" key="5">
    <source>
        <dbReference type="EMBL" id="EGA94881.1"/>
    </source>
</evidence>